<protein>
    <recommendedName>
        <fullName evidence="4">Type I restriction modification DNA specificity domain-containing protein</fullName>
    </recommendedName>
</protein>
<gene>
    <name evidence="5" type="ORF">P256_00260</name>
</gene>
<dbReference type="Gene3D" id="1.10.287.1120">
    <property type="entry name" value="Bipartite methylase S protein"/>
    <property type="match status" value="1"/>
</dbReference>
<dbReference type="AlphaFoldDB" id="V2TZE0"/>
<feature type="domain" description="Type I restriction modification DNA specificity" evidence="4">
    <location>
        <begin position="214"/>
        <end position="383"/>
    </location>
</feature>
<dbReference type="InterPro" id="IPR044946">
    <property type="entry name" value="Restrct_endonuc_typeI_TRD_sf"/>
</dbReference>
<dbReference type="PATRIC" id="fig|1392540.3.peg.251"/>
<dbReference type="Proteomes" id="UP000023785">
    <property type="component" value="Unassembled WGS sequence"/>
</dbReference>
<dbReference type="InterPro" id="IPR000055">
    <property type="entry name" value="Restrct_endonuc_typeI_TRD"/>
</dbReference>
<reference evidence="5 6" key="1">
    <citation type="submission" date="2013-10" db="EMBL/GenBank/DDBJ databases">
        <title>The Genome Sequence of Acinetobacter nectaris CIP 110549.</title>
        <authorList>
            <consortium name="The Broad Institute Genomics Platform"/>
            <consortium name="The Broad Institute Genome Sequencing Center for Infectious Disease"/>
            <person name="Cerqueira G."/>
            <person name="Feldgarden M."/>
            <person name="Courvalin P."/>
            <person name="Grillot-Courvalin C."/>
            <person name="Clermont D."/>
            <person name="Rocha E."/>
            <person name="Yoon E.-J."/>
            <person name="Nemec A."/>
            <person name="Young S.K."/>
            <person name="Zeng Q."/>
            <person name="Gargeya S."/>
            <person name="Fitzgerald M."/>
            <person name="Abouelleil A."/>
            <person name="Alvarado L."/>
            <person name="Berlin A.M."/>
            <person name="Chapman S.B."/>
            <person name="Gainer-Dewar J."/>
            <person name="Goldberg J."/>
            <person name="Gnerre S."/>
            <person name="Griggs A."/>
            <person name="Gujja S."/>
            <person name="Hansen M."/>
            <person name="Howarth C."/>
            <person name="Imamovic A."/>
            <person name="Ireland A."/>
            <person name="Larimer J."/>
            <person name="McCowan C."/>
            <person name="Murphy C."/>
            <person name="Pearson M."/>
            <person name="Poon T.W."/>
            <person name="Priest M."/>
            <person name="Roberts A."/>
            <person name="Saif S."/>
            <person name="Shea T."/>
            <person name="Sykes S."/>
            <person name="Wortman J."/>
            <person name="Nusbaum C."/>
            <person name="Birren B."/>
        </authorList>
    </citation>
    <scope>NUCLEOTIDE SEQUENCE [LARGE SCALE GENOMIC DNA]</scope>
    <source>
        <strain evidence="5 6">CIP 110549</strain>
    </source>
</reference>
<dbReference type="STRING" id="1392540.P256_00260"/>
<evidence type="ECO:0000313" key="6">
    <source>
        <dbReference type="Proteomes" id="UP000023785"/>
    </source>
</evidence>
<accession>V2TZE0</accession>
<keyword evidence="2" id="KW-0680">Restriction system</keyword>
<comment type="similarity">
    <text evidence="1">Belongs to the type-I restriction system S methylase family.</text>
</comment>
<sequence>MSAPKLRFKEFGGDWNNKRLDSFLQRKSNPVSVIQNELYTQIGIRSHGKGIFYKEPIEGYQLGTKKVFWIEPNSLIVNIVFAWERAVAVTSKAEEGMVASHRFPMYLPKNNLSSVLFLKYLFITDKGKNYLELASPGGAGRNKTLGQANFNELKIDLPKLKEQTKIATFFTAIDEKISQLSQKQALLSQYKKSMMQKLFSQQIRFKADDGSEFEEWEEKKLGTFAMTFSGGTPTSSNKDYYNGDIPFIKSGEISLSFTNQFINEKGLNNSSAKMVNQGDLLYALYGATSGQVAISQIHGAINQAVLCIRSEQNNTFLYNFFISAKDDIISTYLQGGQGNLSAQIIKNIDIPIPTLPEQTKIANFLSAIDQKIDLTTQQLEQAKQWKKGLLQQMFV</sequence>
<dbReference type="Gene3D" id="3.90.220.20">
    <property type="entry name" value="DNA methylase specificity domains"/>
    <property type="match status" value="2"/>
</dbReference>
<dbReference type="RefSeq" id="WP_023271863.1">
    <property type="nucleotide sequence ID" value="NZ_KI530712.1"/>
</dbReference>
<dbReference type="CDD" id="cd17515">
    <property type="entry name" value="RMtype1_S_MjaORF132P_Sau1132ORF3780P-TRD1-CR1_like"/>
    <property type="match status" value="1"/>
</dbReference>
<dbReference type="PANTHER" id="PTHR30408:SF12">
    <property type="entry name" value="TYPE I RESTRICTION ENZYME MJAVIII SPECIFICITY SUBUNIT"/>
    <property type="match status" value="1"/>
</dbReference>
<dbReference type="GO" id="GO:0003677">
    <property type="term" value="F:DNA binding"/>
    <property type="evidence" value="ECO:0007669"/>
    <property type="project" value="UniProtKB-KW"/>
</dbReference>
<dbReference type="SUPFAM" id="SSF116734">
    <property type="entry name" value="DNA methylase specificity domain"/>
    <property type="match status" value="2"/>
</dbReference>
<dbReference type="GO" id="GO:0009307">
    <property type="term" value="P:DNA restriction-modification system"/>
    <property type="evidence" value="ECO:0007669"/>
    <property type="project" value="UniProtKB-KW"/>
</dbReference>
<dbReference type="InterPro" id="IPR052021">
    <property type="entry name" value="Type-I_RS_S_subunit"/>
</dbReference>
<dbReference type="PANTHER" id="PTHR30408">
    <property type="entry name" value="TYPE-1 RESTRICTION ENZYME ECOKI SPECIFICITY PROTEIN"/>
    <property type="match status" value="1"/>
</dbReference>
<evidence type="ECO:0000256" key="2">
    <source>
        <dbReference type="ARBA" id="ARBA00022747"/>
    </source>
</evidence>
<feature type="domain" description="Type I restriction modification DNA specificity" evidence="4">
    <location>
        <begin position="82"/>
        <end position="184"/>
    </location>
</feature>
<dbReference type="OrthoDB" id="9798929at2"/>
<name>V2TZE0_9GAMM</name>
<evidence type="ECO:0000256" key="3">
    <source>
        <dbReference type="ARBA" id="ARBA00023125"/>
    </source>
</evidence>
<evidence type="ECO:0000313" key="5">
    <source>
        <dbReference type="EMBL" id="ESK41270.1"/>
    </source>
</evidence>
<keyword evidence="6" id="KW-1185">Reference proteome</keyword>
<comment type="caution">
    <text evidence="5">The sequence shown here is derived from an EMBL/GenBank/DDBJ whole genome shotgun (WGS) entry which is preliminary data.</text>
</comment>
<dbReference type="EMBL" id="AYER01000001">
    <property type="protein sequence ID" value="ESK41270.1"/>
    <property type="molecule type" value="Genomic_DNA"/>
</dbReference>
<evidence type="ECO:0000259" key="4">
    <source>
        <dbReference type="Pfam" id="PF01420"/>
    </source>
</evidence>
<proteinExistence type="inferred from homology"/>
<evidence type="ECO:0000256" key="1">
    <source>
        <dbReference type="ARBA" id="ARBA00010923"/>
    </source>
</evidence>
<dbReference type="Pfam" id="PF01420">
    <property type="entry name" value="Methylase_S"/>
    <property type="match status" value="2"/>
</dbReference>
<dbReference type="eggNOG" id="COG0732">
    <property type="taxonomic scope" value="Bacteria"/>
</dbReference>
<dbReference type="HOGENOM" id="CLU_021095_0_3_6"/>
<keyword evidence="3" id="KW-0238">DNA-binding</keyword>
<organism evidence="5 6">
    <name type="scientific">Acinetobacter nectaris CIP 110549</name>
    <dbReference type="NCBI Taxonomy" id="1392540"/>
    <lineage>
        <taxon>Bacteria</taxon>
        <taxon>Pseudomonadati</taxon>
        <taxon>Pseudomonadota</taxon>
        <taxon>Gammaproteobacteria</taxon>
        <taxon>Moraxellales</taxon>
        <taxon>Moraxellaceae</taxon>
        <taxon>Acinetobacter</taxon>
    </lineage>
</organism>